<dbReference type="GO" id="GO:0005524">
    <property type="term" value="F:ATP binding"/>
    <property type="evidence" value="ECO:0007669"/>
    <property type="project" value="InterPro"/>
</dbReference>
<name>A0A6C0DV17_9ZZZZ</name>
<dbReference type="PANTHER" id="PTHR43718:SF2">
    <property type="entry name" value="LON PROTEASE HOMOLOG, MITOCHONDRIAL"/>
    <property type="match status" value="1"/>
</dbReference>
<proteinExistence type="predicted"/>
<dbReference type="GO" id="GO:0003697">
    <property type="term" value="F:single-stranded DNA binding"/>
    <property type="evidence" value="ECO:0007669"/>
    <property type="project" value="TreeGrafter"/>
</dbReference>
<dbReference type="GO" id="GO:0004176">
    <property type="term" value="F:ATP-dependent peptidase activity"/>
    <property type="evidence" value="ECO:0007669"/>
    <property type="project" value="InterPro"/>
</dbReference>
<protein>
    <recommendedName>
        <fullName evidence="2">AAA+ ATPase domain-containing protein</fullName>
    </recommendedName>
</protein>
<dbReference type="GO" id="GO:0007005">
    <property type="term" value="P:mitochondrion organization"/>
    <property type="evidence" value="ECO:0007669"/>
    <property type="project" value="TreeGrafter"/>
</dbReference>
<dbReference type="InterPro" id="IPR027065">
    <property type="entry name" value="Lon_Prtase"/>
</dbReference>
<dbReference type="PANTHER" id="PTHR43718">
    <property type="entry name" value="LON PROTEASE"/>
    <property type="match status" value="1"/>
</dbReference>
<accession>A0A6C0DV17</accession>
<dbReference type="SMART" id="SM00382">
    <property type="entry name" value="AAA"/>
    <property type="match status" value="1"/>
</dbReference>
<dbReference type="InterPro" id="IPR003593">
    <property type="entry name" value="AAA+_ATPase"/>
</dbReference>
<evidence type="ECO:0000313" key="3">
    <source>
        <dbReference type="EMBL" id="QHT20322.1"/>
    </source>
</evidence>
<organism evidence="3">
    <name type="scientific">viral metagenome</name>
    <dbReference type="NCBI Taxonomy" id="1070528"/>
    <lineage>
        <taxon>unclassified sequences</taxon>
        <taxon>metagenomes</taxon>
        <taxon>organismal metagenomes</taxon>
    </lineage>
</organism>
<feature type="compositionally biased region" description="Basic residues" evidence="1">
    <location>
        <begin position="1"/>
        <end position="23"/>
    </location>
</feature>
<sequence length="675" mass="76328">MVHKDKSRSKIKPSPKRILKRSGGKGGKDDDDSSVDSKGNIRDLIDYDYTSDESSESSTSTPPTRSPRTPRKAAIAARKKISKVIAKETEKKTPKETEKKPPKETPKRNKIIYKKEYKPDDTKRLTPSKRKYPFKHYTKKPSNKRRSPSSVHSGDSGFKHNKVSDNDDDDNDDEDDDNDNEEHESKDESSDNNEDEEDEEDEEEEEEEDDEDDEDYEEDDEEEESGNKGFGGILLTLGGGPDRNPMSPKKYNMKKEPENVKKFVKLLTAPVEDNTIDAQIGQFKALEDEKQKELITALENRPTANDSGVNLMLKILTLKIVPEIQAMILAKYNSLQSLETSSNEYFKLRAWLDKVVSIPFGIYKEIPARIEQGQEVCGNFMRGAKKCLDDAVYGQDESKLQIMQFISTKIANPESRGLSLLLVGPPGIGKTSLIKNGIAKSLNWPFQFISLGGDSDASTYTGHQLVYESSHCGKIVNSLIASKSMSTVLMFDEVDKISQTPKGEEVMNLLIHLTDPVQNGDFEDKYLAGVPIDLSKVMFVFSANDITKIDKVLLDRMMVIDLKGYDMKQKTSIAEQYLLPSALKEVNLVERIAISKDILTNIIEEYANEEKGVRELKRCIEQVTQKINMLRMYNSPDLPFYIKDFALPFIVKKEHIKLFIKKKENPNAAPIGMYT</sequence>
<dbReference type="SUPFAM" id="SSF52540">
    <property type="entry name" value="P-loop containing nucleoside triphosphate hydrolases"/>
    <property type="match status" value="1"/>
</dbReference>
<dbReference type="EMBL" id="MN739677">
    <property type="protein sequence ID" value="QHT20322.1"/>
    <property type="molecule type" value="Genomic_DNA"/>
</dbReference>
<dbReference type="GO" id="GO:0005759">
    <property type="term" value="C:mitochondrial matrix"/>
    <property type="evidence" value="ECO:0007669"/>
    <property type="project" value="TreeGrafter"/>
</dbReference>
<dbReference type="GO" id="GO:0006515">
    <property type="term" value="P:protein quality control for misfolded or incompletely synthesized proteins"/>
    <property type="evidence" value="ECO:0007669"/>
    <property type="project" value="TreeGrafter"/>
</dbReference>
<evidence type="ECO:0000259" key="2">
    <source>
        <dbReference type="SMART" id="SM00382"/>
    </source>
</evidence>
<feature type="compositionally biased region" description="Acidic residues" evidence="1">
    <location>
        <begin position="166"/>
        <end position="182"/>
    </location>
</feature>
<dbReference type="GO" id="GO:0051131">
    <property type="term" value="P:chaperone-mediated protein complex assembly"/>
    <property type="evidence" value="ECO:0007669"/>
    <property type="project" value="TreeGrafter"/>
</dbReference>
<feature type="compositionally biased region" description="Low complexity" evidence="1">
    <location>
        <begin position="56"/>
        <end position="76"/>
    </location>
</feature>
<dbReference type="AlphaFoldDB" id="A0A6C0DV17"/>
<feature type="compositionally biased region" description="Gly residues" evidence="1">
    <location>
        <begin position="228"/>
        <end position="241"/>
    </location>
</feature>
<dbReference type="GO" id="GO:0016887">
    <property type="term" value="F:ATP hydrolysis activity"/>
    <property type="evidence" value="ECO:0007669"/>
    <property type="project" value="InterPro"/>
</dbReference>
<dbReference type="InterPro" id="IPR027417">
    <property type="entry name" value="P-loop_NTPase"/>
</dbReference>
<dbReference type="InterPro" id="IPR003959">
    <property type="entry name" value="ATPase_AAA_core"/>
</dbReference>
<dbReference type="Gene3D" id="1.10.8.60">
    <property type="match status" value="1"/>
</dbReference>
<reference evidence="3" key="1">
    <citation type="journal article" date="2020" name="Nature">
        <title>Giant virus diversity and host interactions through global metagenomics.</title>
        <authorList>
            <person name="Schulz F."/>
            <person name="Roux S."/>
            <person name="Paez-Espino D."/>
            <person name="Jungbluth S."/>
            <person name="Walsh D.A."/>
            <person name="Denef V.J."/>
            <person name="McMahon K.D."/>
            <person name="Konstantinidis K.T."/>
            <person name="Eloe-Fadrosh E.A."/>
            <person name="Kyrpides N.C."/>
            <person name="Woyke T."/>
        </authorList>
    </citation>
    <scope>NUCLEOTIDE SEQUENCE</scope>
    <source>
        <strain evidence="3">GVMAG-M-3300023174-60</strain>
    </source>
</reference>
<feature type="compositionally biased region" description="Acidic residues" evidence="1">
    <location>
        <begin position="190"/>
        <end position="224"/>
    </location>
</feature>
<evidence type="ECO:0000256" key="1">
    <source>
        <dbReference type="SAM" id="MobiDB-lite"/>
    </source>
</evidence>
<dbReference type="Gene3D" id="3.40.50.300">
    <property type="entry name" value="P-loop containing nucleotide triphosphate hydrolases"/>
    <property type="match status" value="1"/>
</dbReference>
<feature type="compositionally biased region" description="Basic residues" evidence="1">
    <location>
        <begin position="126"/>
        <end position="147"/>
    </location>
</feature>
<feature type="region of interest" description="Disordered" evidence="1">
    <location>
        <begin position="1"/>
        <end position="245"/>
    </location>
</feature>
<feature type="domain" description="AAA+ ATPase" evidence="2">
    <location>
        <begin position="416"/>
        <end position="564"/>
    </location>
</feature>
<feature type="compositionally biased region" description="Basic and acidic residues" evidence="1">
    <location>
        <begin position="85"/>
        <end position="124"/>
    </location>
</feature>
<dbReference type="GO" id="GO:0004252">
    <property type="term" value="F:serine-type endopeptidase activity"/>
    <property type="evidence" value="ECO:0007669"/>
    <property type="project" value="InterPro"/>
</dbReference>
<dbReference type="Pfam" id="PF00004">
    <property type="entry name" value="AAA"/>
    <property type="match status" value="1"/>
</dbReference>